<sequence length="90" mass="10522">MSVKLITYDLNAKGQKHAEILAKIKSFGVWARLSESSYAIQTQLNPEQLYNQFKHLIDKNDNILIITLKKPYQGWADKEVIEWLESELSW</sequence>
<dbReference type="AlphaFoldDB" id="A0AA91FJ03"/>
<proteinExistence type="predicted"/>
<gene>
    <name evidence="1" type="ORF">A9299_00080</name>
</gene>
<protein>
    <submittedName>
        <fullName evidence="1">Uncharacterized protein</fullName>
    </submittedName>
</protein>
<dbReference type="EMBL" id="LZMT01000012">
    <property type="protein sequence ID" value="OBX64898.1"/>
    <property type="molecule type" value="Genomic_DNA"/>
</dbReference>
<reference evidence="1" key="1">
    <citation type="submission" date="2016-06" db="EMBL/GenBank/DDBJ databases">
        <title>Draft genome of Moraxella osloensis CCUG 67237.</title>
        <authorList>
            <person name="Salva-Serra F."/>
            <person name="Engstrom-Jakobsson H."/>
            <person name="Thorell K."/>
            <person name="Gonzales-Siles L."/>
            <person name="Karlsson R."/>
            <person name="Boulund F."/>
            <person name="Engstrand L."/>
            <person name="Kristiansson E."/>
            <person name="Moore E."/>
        </authorList>
    </citation>
    <scope>NUCLEOTIDE SEQUENCE [LARGE SCALE GENOMIC DNA]</scope>
    <source>
        <strain evidence="1">CCUG 67237</strain>
    </source>
</reference>
<accession>A0AA91FJ03</accession>
<comment type="caution">
    <text evidence="1">The sequence shown here is derived from an EMBL/GenBank/DDBJ whole genome shotgun (WGS) entry which is preliminary data.</text>
</comment>
<name>A0AA91FJ03_FAUOS</name>
<evidence type="ECO:0000313" key="1">
    <source>
        <dbReference type="EMBL" id="OBX64898.1"/>
    </source>
</evidence>
<organism evidence="1">
    <name type="scientific">Faucicola osloensis</name>
    <name type="common">Moraxella osloensis</name>
    <dbReference type="NCBI Taxonomy" id="34062"/>
    <lineage>
        <taxon>Bacteria</taxon>
        <taxon>Pseudomonadati</taxon>
        <taxon>Pseudomonadota</taxon>
        <taxon>Gammaproteobacteria</taxon>
        <taxon>Moraxellales</taxon>
        <taxon>Moraxellaceae</taxon>
        <taxon>Faucicola</taxon>
    </lineage>
</organism>